<dbReference type="InterPro" id="IPR043128">
    <property type="entry name" value="Rev_trsase/Diguanyl_cyclase"/>
</dbReference>
<evidence type="ECO:0000313" key="9">
    <source>
        <dbReference type="EMBL" id="ANZ45571.1"/>
    </source>
</evidence>
<dbReference type="KEGG" id="cpor:BED41_11115"/>
<name>A0A1B2I6H2_9BACT</name>
<dbReference type="SMART" id="SM00267">
    <property type="entry name" value="GGDEF"/>
    <property type="match status" value="1"/>
</dbReference>
<dbReference type="GeneID" id="83058397"/>
<dbReference type="InterPro" id="IPR029787">
    <property type="entry name" value="Nucleotide_cyclase"/>
</dbReference>
<protein>
    <recommendedName>
        <fullName evidence="11">EAL domain-containing protein</fullName>
    </recommendedName>
</protein>
<feature type="transmembrane region" description="Helical" evidence="6">
    <location>
        <begin position="304"/>
        <end position="330"/>
    </location>
</feature>
<evidence type="ECO:0008006" key="11">
    <source>
        <dbReference type="Google" id="ProtNLM"/>
    </source>
</evidence>
<dbReference type="SUPFAM" id="SSF55073">
    <property type="entry name" value="Nucleotide cyclase"/>
    <property type="match status" value="1"/>
</dbReference>
<dbReference type="PANTHER" id="PTHR33121">
    <property type="entry name" value="CYCLIC DI-GMP PHOSPHODIESTERASE PDEF"/>
    <property type="match status" value="1"/>
</dbReference>
<dbReference type="SUPFAM" id="SSF141868">
    <property type="entry name" value="EAL domain-like"/>
    <property type="match status" value="1"/>
</dbReference>
<evidence type="ECO:0000256" key="1">
    <source>
        <dbReference type="ARBA" id="ARBA00004651"/>
    </source>
</evidence>
<proteinExistence type="predicted"/>
<keyword evidence="4 6" id="KW-1133">Transmembrane helix</keyword>
<evidence type="ECO:0000256" key="6">
    <source>
        <dbReference type="SAM" id="Phobius"/>
    </source>
</evidence>
<evidence type="ECO:0000313" key="10">
    <source>
        <dbReference type="Proteomes" id="UP000093044"/>
    </source>
</evidence>
<dbReference type="PROSITE" id="PS51257">
    <property type="entry name" value="PROKAR_LIPOPROTEIN"/>
    <property type="match status" value="1"/>
</dbReference>
<dbReference type="EMBL" id="CP016757">
    <property type="protein sequence ID" value="ANZ45571.1"/>
    <property type="molecule type" value="Genomic_DNA"/>
</dbReference>
<dbReference type="PANTHER" id="PTHR33121:SF70">
    <property type="entry name" value="SIGNALING PROTEIN YKOW"/>
    <property type="match status" value="1"/>
</dbReference>
<sequence>MKNKIKPRFFLTRTFVLLIIMLLLSSCLGIMLLLRTRDLYKEQDDAQTDSAVSLAANIVSERINTRIQMLSSITRIHSGAATREPRRVLAELKERLMYYAKTKNDMNYRHLFVADADGEVTNSEDCSYNIGDYDFFRQALRGSATTSSVISDPAGNHRHCGGFIAICVPVHMGAEVIGTLSAVMDLRYAALFLKDINIRYNGAVLFLVDGENTVIANSGVFRDLNMYVSAPTNVFKFMGGILSEQERGELAIQMASAAGDSSVYDYASKSTGRFISYVTLPNTNNWKLIAVSSSDSIRNSQQKLMMTLGTAFVVLALLLMTIILFVYFYAWRSSRLQHISNAMLNATGLHLLTLHPSGLAEDFDGRFAELLGLPPQTRSFSFDEEVSTKGRKIFPHVPFKGGESLRLCCTAPDGRNIYLLIQIAEAAPSGIGQAVALDVTADENLQRRERELAYVNQLTHLPNVESFSIMLKDKIAAAGADYGAACFFIGLDEKDHISEVFGRIVLQKVLIKTASLVAEAAREFGGEAYSLDYGDFVIYCEEDDSRLLHSIVEKLRHTLRAPFKIENHVIEIASSIGVITYQEYIKNNTPTVDEVFRNGIVAMNLARENDGIFVLDRDTYDSVLHNIELEHELLHAIKNGELALHYQPIYDATTDRIGAVEALARWNSPLFGAVPPDVFIPIAEKNGFINTLGDWVLDSCIEFARTLSKMDVCIEFNVSAIQLLQIDFAEKFASRVKNSGLPPHALGLEITESSIAFGRERSTREKLEAVRGAGMSIYIDDFGTGYSSFTYLKDMEAEWLKIDKSFIHGIDSSKDKREIFKAITAVAQTMGMKTIAEGVESREELETVLELGCLYIQGYLIAKPMSDEALLRFLADFSGLESLKDA</sequence>
<dbReference type="Pfam" id="PF00990">
    <property type="entry name" value="GGDEF"/>
    <property type="match status" value="1"/>
</dbReference>
<organism evidence="9 10">
    <name type="scientific">Cloacibacillus porcorum</name>
    <dbReference type="NCBI Taxonomy" id="1197717"/>
    <lineage>
        <taxon>Bacteria</taxon>
        <taxon>Thermotogati</taxon>
        <taxon>Synergistota</taxon>
        <taxon>Synergistia</taxon>
        <taxon>Synergistales</taxon>
        <taxon>Synergistaceae</taxon>
        <taxon>Cloacibacillus</taxon>
    </lineage>
</organism>
<dbReference type="AlphaFoldDB" id="A0A1B2I6H2"/>
<dbReference type="InterPro" id="IPR035919">
    <property type="entry name" value="EAL_sf"/>
</dbReference>
<reference evidence="9" key="1">
    <citation type="submission" date="2016-08" db="EMBL/GenBank/DDBJ databases">
        <title>Complete genome of Cloacibacillus porcorum.</title>
        <authorList>
            <person name="Looft T."/>
            <person name="Bayles D.O."/>
            <person name="Alt D.P."/>
        </authorList>
    </citation>
    <scope>NUCLEOTIDE SEQUENCE [LARGE SCALE GENOMIC DNA]</scope>
    <source>
        <strain evidence="9">CL-84</strain>
    </source>
</reference>
<dbReference type="InterPro" id="IPR033479">
    <property type="entry name" value="dCache_1"/>
</dbReference>
<keyword evidence="5 6" id="KW-0472">Membrane</keyword>
<evidence type="ECO:0000259" key="7">
    <source>
        <dbReference type="PROSITE" id="PS50883"/>
    </source>
</evidence>
<accession>A0A1B2I6H2</accession>
<dbReference type="CDD" id="cd01948">
    <property type="entry name" value="EAL"/>
    <property type="match status" value="1"/>
</dbReference>
<dbReference type="InterPro" id="IPR000160">
    <property type="entry name" value="GGDEF_dom"/>
</dbReference>
<evidence type="ECO:0000256" key="4">
    <source>
        <dbReference type="ARBA" id="ARBA00022989"/>
    </source>
</evidence>
<comment type="subcellular location">
    <subcellularLocation>
        <location evidence="1">Cell membrane</location>
        <topology evidence="1">Multi-pass membrane protein</topology>
    </subcellularLocation>
</comment>
<dbReference type="PROSITE" id="PS50883">
    <property type="entry name" value="EAL"/>
    <property type="match status" value="1"/>
</dbReference>
<dbReference type="Gene3D" id="3.30.70.270">
    <property type="match status" value="1"/>
</dbReference>
<gene>
    <name evidence="9" type="ORF">BED41_11115</name>
</gene>
<keyword evidence="10" id="KW-1185">Reference proteome</keyword>
<dbReference type="OrthoDB" id="898at2"/>
<dbReference type="GO" id="GO:0071111">
    <property type="term" value="F:cyclic-guanylate-specific phosphodiesterase activity"/>
    <property type="evidence" value="ECO:0007669"/>
    <property type="project" value="InterPro"/>
</dbReference>
<dbReference type="GO" id="GO:0005886">
    <property type="term" value="C:plasma membrane"/>
    <property type="evidence" value="ECO:0007669"/>
    <property type="project" value="UniProtKB-SubCell"/>
</dbReference>
<evidence type="ECO:0000256" key="5">
    <source>
        <dbReference type="ARBA" id="ARBA00023136"/>
    </source>
</evidence>
<dbReference type="Proteomes" id="UP000093044">
    <property type="component" value="Chromosome"/>
</dbReference>
<dbReference type="Gene3D" id="3.30.450.20">
    <property type="entry name" value="PAS domain"/>
    <property type="match status" value="1"/>
</dbReference>
<keyword evidence="3 6" id="KW-0812">Transmembrane</keyword>
<dbReference type="Pfam" id="PF02743">
    <property type="entry name" value="dCache_1"/>
    <property type="match status" value="1"/>
</dbReference>
<feature type="domain" description="GGDEF" evidence="8">
    <location>
        <begin position="482"/>
        <end position="617"/>
    </location>
</feature>
<dbReference type="RefSeq" id="WP_066746132.1">
    <property type="nucleotide sequence ID" value="NZ_CP016757.1"/>
</dbReference>
<dbReference type="PROSITE" id="PS50887">
    <property type="entry name" value="GGDEF"/>
    <property type="match status" value="1"/>
</dbReference>
<dbReference type="SMART" id="SM00052">
    <property type="entry name" value="EAL"/>
    <property type="match status" value="1"/>
</dbReference>
<dbReference type="InterPro" id="IPR050706">
    <property type="entry name" value="Cyclic-di-GMP_PDE-like"/>
</dbReference>
<dbReference type="Gene3D" id="3.20.20.450">
    <property type="entry name" value="EAL domain"/>
    <property type="match status" value="1"/>
</dbReference>
<dbReference type="Pfam" id="PF00563">
    <property type="entry name" value="EAL"/>
    <property type="match status" value="1"/>
</dbReference>
<dbReference type="STRING" id="1197717.BED41_11115"/>
<keyword evidence="2" id="KW-1003">Cell membrane</keyword>
<dbReference type="InterPro" id="IPR001633">
    <property type="entry name" value="EAL_dom"/>
</dbReference>
<evidence type="ECO:0000256" key="2">
    <source>
        <dbReference type="ARBA" id="ARBA00022475"/>
    </source>
</evidence>
<evidence type="ECO:0000259" key="8">
    <source>
        <dbReference type="PROSITE" id="PS50887"/>
    </source>
</evidence>
<evidence type="ECO:0000256" key="3">
    <source>
        <dbReference type="ARBA" id="ARBA00022692"/>
    </source>
</evidence>
<feature type="domain" description="EAL" evidence="7">
    <location>
        <begin position="626"/>
        <end position="878"/>
    </location>
</feature>